<name>A0A0B6YLL1_9EUPU</name>
<gene>
    <name evidence="1" type="primary">ORF29279</name>
</gene>
<dbReference type="AlphaFoldDB" id="A0A0B6YLL1"/>
<feature type="non-terminal residue" evidence="1">
    <location>
        <position position="68"/>
    </location>
</feature>
<proteinExistence type="predicted"/>
<evidence type="ECO:0000313" key="1">
    <source>
        <dbReference type="EMBL" id="CEK57104.1"/>
    </source>
</evidence>
<dbReference type="EMBL" id="HACG01010239">
    <property type="protein sequence ID" value="CEK57104.1"/>
    <property type="molecule type" value="Transcribed_RNA"/>
</dbReference>
<reference evidence="1" key="1">
    <citation type="submission" date="2014-12" db="EMBL/GenBank/DDBJ databases">
        <title>Insight into the proteome of Arion vulgaris.</title>
        <authorList>
            <person name="Aradska J."/>
            <person name="Bulat T."/>
            <person name="Smidak R."/>
            <person name="Sarate P."/>
            <person name="Gangsoo J."/>
            <person name="Sialana F."/>
            <person name="Bilban M."/>
            <person name="Lubec G."/>
        </authorList>
    </citation>
    <scope>NUCLEOTIDE SEQUENCE</scope>
    <source>
        <tissue evidence="1">Skin</tissue>
    </source>
</reference>
<organism evidence="1">
    <name type="scientific">Arion vulgaris</name>
    <dbReference type="NCBI Taxonomy" id="1028688"/>
    <lineage>
        <taxon>Eukaryota</taxon>
        <taxon>Metazoa</taxon>
        <taxon>Spiralia</taxon>
        <taxon>Lophotrochozoa</taxon>
        <taxon>Mollusca</taxon>
        <taxon>Gastropoda</taxon>
        <taxon>Heterobranchia</taxon>
        <taxon>Euthyneura</taxon>
        <taxon>Panpulmonata</taxon>
        <taxon>Eupulmonata</taxon>
        <taxon>Stylommatophora</taxon>
        <taxon>Helicina</taxon>
        <taxon>Arionoidea</taxon>
        <taxon>Arionidae</taxon>
        <taxon>Arion</taxon>
    </lineage>
</organism>
<sequence>MNHQCIYPKTSVEEGTEHLWFCTKCYDVGSVSSNRGCIFWQGTIMNFHKSPTSVLNAGVPSLCDVEVA</sequence>
<accession>A0A0B6YLL1</accession>
<protein>
    <submittedName>
        <fullName evidence="1">Uncharacterized protein</fullName>
    </submittedName>
</protein>